<dbReference type="SUPFAM" id="SSF46774">
    <property type="entry name" value="ARID-like"/>
    <property type="match status" value="1"/>
</dbReference>
<organism evidence="3 4">
    <name type="scientific">Laccaria amethystina LaAM-08-1</name>
    <dbReference type="NCBI Taxonomy" id="1095629"/>
    <lineage>
        <taxon>Eukaryota</taxon>
        <taxon>Fungi</taxon>
        <taxon>Dikarya</taxon>
        <taxon>Basidiomycota</taxon>
        <taxon>Agaricomycotina</taxon>
        <taxon>Agaricomycetes</taxon>
        <taxon>Agaricomycetidae</taxon>
        <taxon>Agaricales</taxon>
        <taxon>Agaricineae</taxon>
        <taxon>Hydnangiaceae</taxon>
        <taxon>Laccaria</taxon>
    </lineage>
</organism>
<feature type="domain" description="ARID" evidence="2">
    <location>
        <begin position="397"/>
        <end position="500"/>
    </location>
</feature>
<feature type="region of interest" description="Disordered" evidence="1">
    <location>
        <begin position="577"/>
        <end position="609"/>
    </location>
</feature>
<feature type="region of interest" description="Disordered" evidence="1">
    <location>
        <begin position="799"/>
        <end position="841"/>
    </location>
</feature>
<evidence type="ECO:0000256" key="1">
    <source>
        <dbReference type="SAM" id="MobiDB-lite"/>
    </source>
</evidence>
<feature type="compositionally biased region" description="Low complexity" evidence="1">
    <location>
        <begin position="294"/>
        <end position="307"/>
    </location>
</feature>
<dbReference type="AlphaFoldDB" id="A0A0C9Y8K7"/>
<keyword evidence="4" id="KW-1185">Reference proteome</keyword>
<dbReference type="Gene3D" id="1.10.150.60">
    <property type="entry name" value="ARID DNA-binding domain"/>
    <property type="match status" value="1"/>
</dbReference>
<dbReference type="Pfam" id="PF01388">
    <property type="entry name" value="ARID"/>
    <property type="match status" value="1"/>
</dbReference>
<dbReference type="Proteomes" id="UP000054477">
    <property type="component" value="Unassembled WGS sequence"/>
</dbReference>
<reference evidence="4" key="2">
    <citation type="submission" date="2015-01" db="EMBL/GenBank/DDBJ databases">
        <title>Evolutionary Origins and Diversification of the Mycorrhizal Mutualists.</title>
        <authorList>
            <consortium name="DOE Joint Genome Institute"/>
            <consortium name="Mycorrhizal Genomics Consortium"/>
            <person name="Kohler A."/>
            <person name="Kuo A."/>
            <person name="Nagy L.G."/>
            <person name="Floudas D."/>
            <person name="Copeland A."/>
            <person name="Barry K.W."/>
            <person name="Cichocki N."/>
            <person name="Veneault-Fourrey C."/>
            <person name="LaButti K."/>
            <person name="Lindquist E.A."/>
            <person name="Lipzen A."/>
            <person name="Lundell T."/>
            <person name="Morin E."/>
            <person name="Murat C."/>
            <person name="Riley R."/>
            <person name="Ohm R."/>
            <person name="Sun H."/>
            <person name="Tunlid A."/>
            <person name="Henrissat B."/>
            <person name="Grigoriev I.V."/>
            <person name="Hibbett D.S."/>
            <person name="Martin F."/>
        </authorList>
    </citation>
    <scope>NUCLEOTIDE SEQUENCE [LARGE SCALE GENOMIC DNA]</scope>
    <source>
        <strain evidence="4">LaAM-08-1</strain>
    </source>
</reference>
<feature type="region of interest" description="Disordered" evidence="1">
    <location>
        <begin position="264"/>
        <end position="307"/>
    </location>
</feature>
<feature type="region of interest" description="Disordered" evidence="1">
    <location>
        <begin position="61"/>
        <end position="98"/>
    </location>
</feature>
<evidence type="ECO:0000259" key="2">
    <source>
        <dbReference type="PROSITE" id="PS51011"/>
    </source>
</evidence>
<dbReference type="EMBL" id="KN838536">
    <property type="protein sequence ID" value="KIK10374.1"/>
    <property type="molecule type" value="Genomic_DNA"/>
</dbReference>
<dbReference type="CDD" id="cd16100">
    <property type="entry name" value="ARID"/>
    <property type="match status" value="1"/>
</dbReference>
<dbReference type="InterPro" id="IPR001606">
    <property type="entry name" value="ARID_dom"/>
</dbReference>
<sequence>MPRAPSYKTPKYPNHFSRKTTSYFQKMGILETTTLTTGAGMTASQETTAAQIANLLRSQDVASVQRQQQQQQPGLPSGRDLGPTQQQQGSHDSASNQPQHLSIGFAATGEVPNTSVNAATLQQPNSPFQPQTATGQLELPQLAQKEQLGPVPVNREHQPQDVSESSPEDALSSPGVSNAAGDHPTNHVQSTPTIVSSSQPQPVMPNSDLVRALTQSIAEAESGQDDPGSAQQLTVLKTDKMVNKGNLNKVIAMLNVVRAHQGQIQGGSGAKNQTSWTFPNASFENNSQPGRPTLGQNPPQQQQQHLNGIQAKPSPLKAQASSNHLMPQGAARTRSVSTPHQQAKLGGQHAGVGGPFANQVAMSGSMGGHFPLAMNGPSRSTGSLQQGQTGMNSFPPPMDKVRFEQSFRAYCTRKSLNVKLRQLQIDNRPVDLYQLHRNVMLEFGVSKVEQKALWDVIGGRMGYVQFSGTATEPAKSGPGVAQQIAHIYKDLLAAFDRCYINSVFEARLKAQAQVPRNPAQMSPQVMQRVLTCAHMSVPELHRRGVPEKIITFVEANRANLQRTYADQRSLQSRLLPTNQNDAQGSGDQNGPSGGQRLPFGGPPTQQNPAVSLGHFLQQQKGLNLLEDNDFLDYRQPQQRLLQQGPPMQTKRPTKELLEKSKQFVQNFKRVFNTTTIPSMSTVDVPVERQAEYLSLLDTLHTQCQEIEPKLATYLVFTGNDVLIKRMTVIICTVAQQKSFGASHFIVTLDILQKMLVEIKTMAQRPFAHNPVHQQPQRLPRPNDAQGWDDVMEFVGQASQRVRNRRNSEGSQVTGASDETRRFQTRGLQRRNTKAQPPLERS</sequence>
<feature type="region of interest" description="Disordered" evidence="1">
    <location>
        <begin position="153"/>
        <end position="205"/>
    </location>
</feature>
<dbReference type="OrthoDB" id="1938591at2759"/>
<feature type="compositionally biased region" description="Polar residues" evidence="1">
    <location>
        <begin position="83"/>
        <end position="98"/>
    </location>
</feature>
<evidence type="ECO:0000313" key="4">
    <source>
        <dbReference type="Proteomes" id="UP000054477"/>
    </source>
</evidence>
<name>A0A0C9Y8K7_9AGAR</name>
<dbReference type="InterPro" id="IPR036431">
    <property type="entry name" value="ARID_dom_sf"/>
</dbReference>
<proteinExistence type="predicted"/>
<dbReference type="PROSITE" id="PS51011">
    <property type="entry name" value="ARID"/>
    <property type="match status" value="1"/>
</dbReference>
<accession>A0A0C9Y8K7</accession>
<evidence type="ECO:0000313" key="3">
    <source>
        <dbReference type="EMBL" id="KIK10374.1"/>
    </source>
</evidence>
<feature type="compositionally biased region" description="Polar residues" evidence="1">
    <location>
        <begin position="577"/>
        <end position="590"/>
    </location>
</feature>
<gene>
    <name evidence="3" type="ORF">K443DRAFT_147864</name>
</gene>
<feature type="compositionally biased region" description="Polar residues" evidence="1">
    <location>
        <begin position="270"/>
        <end position="290"/>
    </location>
</feature>
<protein>
    <recommendedName>
        <fullName evidence="2">ARID domain-containing protein</fullName>
    </recommendedName>
</protein>
<dbReference type="GO" id="GO:0003677">
    <property type="term" value="F:DNA binding"/>
    <property type="evidence" value="ECO:0007669"/>
    <property type="project" value="InterPro"/>
</dbReference>
<dbReference type="HOGENOM" id="CLU_338324_0_0_1"/>
<dbReference type="STRING" id="1095629.A0A0C9Y8K7"/>
<dbReference type="SMART" id="SM01014">
    <property type="entry name" value="ARID"/>
    <property type="match status" value="1"/>
</dbReference>
<feature type="compositionally biased region" description="Polar residues" evidence="1">
    <location>
        <begin position="186"/>
        <end position="201"/>
    </location>
</feature>
<reference evidence="3 4" key="1">
    <citation type="submission" date="2014-04" db="EMBL/GenBank/DDBJ databases">
        <authorList>
            <consortium name="DOE Joint Genome Institute"/>
            <person name="Kuo A."/>
            <person name="Kohler A."/>
            <person name="Nagy L.G."/>
            <person name="Floudas D."/>
            <person name="Copeland A."/>
            <person name="Barry K.W."/>
            <person name="Cichocki N."/>
            <person name="Veneault-Fourrey C."/>
            <person name="LaButti K."/>
            <person name="Lindquist E.A."/>
            <person name="Lipzen A."/>
            <person name="Lundell T."/>
            <person name="Morin E."/>
            <person name="Murat C."/>
            <person name="Sun H."/>
            <person name="Tunlid A."/>
            <person name="Henrissat B."/>
            <person name="Grigoriev I.V."/>
            <person name="Hibbett D.S."/>
            <person name="Martin F."/>
            <person name="Nordberg H.P."/>
            <person name="Cantor M.N."/>
            <person name="Hua S.X."/>
        </authorList>
    </citation>
    <scope>NUCLEOTIDE SEQUENCE [LARGE SCALE GENOMIC DNA]</scope>
    <source>
        <strain evidence="3 4">LaAM-08-1</strain>
    </source>
</reference>
<dbReference type="SMART" id="SM00501">
    <property type="entry name" value="BRIGHT"/>
    <property type="match status" value="1"/>
</dbReference>